<dbReference type="PROSITE" id="PS51257">
    <property type="entry name" value="PROKAR_LIPOPROTEIN"/>
    <property type="match status" value="1"/>
</dbReference>
<sequence>MKKMLLLLLITMLALVGCQKKEPLTFKDKLCVLVSHADESCQIAYHFDAEVPLVFYENDQKDLMVAILNDAGNKALEITGAPQLFKQIEDGELFTWHGSEVTDQSVALIYGLADDSVQSVVVESEGNIQANRIRIDGDLSLWYVANKDGQLTMPIKVKAYGEGGNIIGES</sequence>
<comment type="caution">
    <text evidence="1">The sequence shown here is derived from an EMBL/GenBank/DDBJ whole genome shotgun (WGS) entry which is preliminary data.</text>
</comment>
<name>A0A1E5LCZ4_9BACI</name>
<dbReference type="OrthoDB" id="2843110at2"/>
<dbReference type="AlphaFoldDB" id="A0A1E5LCZ4"/>
<dbReference type="Proteomes" id="UP000095209">
    <property type="component" value="Unassembled WGS sequence"/>
</dbReference>
<dbReference type="RefSeq" id="WP_069718020.1">
    <property type="nucleotide sequence ID" value="NZ_MJEH01000041.1"/>
</dbReference>
<proteinExistence type="predicted"/>
<keyword evidence="2" id="KW-1185">Reference proteome</keyword>
<organism evidence="1 2">
    <name type="scientific">Bacillus solimangrovi</name>
    <dbReference type="NCBI Taxonomy" id="1305675"/>
    <lineage>
        <taxon>Bacteria</taxon>
        <taxon>Bacillati</taxon>
        <taxon>Bacillota</taxon>
        <taxon>Bacilli</taxon>
        <taxon>Bacillales</taxon>
        <taxon>Bacillaceae</taxon>
        <taxon>Bacillus</taxon>
    </lineage>
</organism>
<protein>
    <submittedName>
        <fullName evidence="1">Uncharacterized protein</fullName>
    </submittedName>
</protein>
<gene>
    <name evidence="1" type="ORF">BFG57_17505</name>
</gene>
<reference evidence="1 2" key="1">
    <citation type="submission" date="2016-08" db="EMBL/GenBank/DDBJ databases">
        <title>Genome of Bacillus solimangrovi GH2-4.</title>
        <authorList>
            <person name="Lim S."/>
            <person name="Kim B.-C."/>
        </authorList>
    </citation>
    <scope>NUCLEOTIDE SEQUENCE [LARGE SCALE GENOMIC DNA]</scope>
    <source>
        <strain evidence="1 2">GH2-4</strain>
    </source>
</reference>
<dbReference type="EMBL" id="MJEH01000041">
    <property type="protein sequence ID" value="OEH91957.1"/>
    <property type="molecule type" value="Genomic_DNA"/>
</dbReference>
<accession>A0A1E5LCZ4</accession>
<evidence type="ECO:0000313" key="2">
    <source>
        <dbReference type="Proteomes" id="UP000095209"/>
    </source>
</evidence>
<evidence type="ECO:0000313" key="1">
    <source>
        <dbReference type="EMBL" id="OEH91957.1"/>
    </source>
</evidence>